<feature type="domain" description="RNA polymerase sigma factor 70 region 4 type 2" evidence="7">
    <location>
        <begin position="96"/>
        <end position="148"/>
    </location>
</feature>
<proteinExistence type="inferred from homology"/>
<name>A0A6C0G7W6_9BACL</name>
<sequence>MLEGKLLQLYNEMIAVARSNVYNKSDAQDAVQEAWVRMLANRGSLREADKLNAWAKVITANAARSINLRAKRIYPVDASEFADNAGTSRDEQAIMLEIRELLESVDPRTRALLLYKFYFGYKDQEIAEAWKLPVGTIKARIHRAKRRLQQWMSN</sequence>
<keyword evidence="3" id="KW-0731">Sigma factor</keyword>
<dbReference type="InterPro" id="IPR013324">
    <property type="entry name" value="RNA_pol_sigma_r3/r4-like"/>
</dbReference>
<dbReference type="InterPro" id="IPR039425">
    <property type="entry name" value="RNA_pol_sigma-70-like"/>
</dbReference>
<evidence type="ECO:0000259" key="6">
    <source>
        <dbReference type="Pfam" id="PF04542"/>
    </source>
</evidence>
<dbReference type="Proteomes" id="UP000476064">
    <property type="component" value="Chromosome"/>
</dbReference>
<dbReference type="InterPro" id="IPR007627">
    <property type="entry name" value="RNA_pol_sigma70_r2"/>
</dbReference>
<evidence type="ECO:0000256" key="1">
    <source>
        <dbReference type="ARBA" id="ARBA00010641"/>
    </source>
</evidence>
<dbReference type="KEGG" id="plyc:GXP70_08995"/>
<dbReference type="InterPro" id="IPR036388">
    <property type="entry name" value="WH-like_DNA-bd_sf"/>
</dbReference>
<evidence type="ECO:0000313" key="9">
    <source>
        <dbReference type="Proteomes" id="UP000476064"/>
    </source>
</evidence>
<dbReference type="Gene3D" id="1.10.1740.10">
    <property type="match status" value="1"/>
</dbReference>
<gene>
    <name evidence="8" type="ORF">GXP70_08995</name>
</gene>
<evidence type="ECO:0000259" key="7">
    <source>
        <dbReference type="Pfam" id="PF08281"/>
    </source>
</evidence>
<dbReference type="SUPFAM" id="SSF88659">
    <property type="entry name" value="Sigma3 and sigma4 domains of RNA polymerase sigma factors"/>
    <property type="match status" value="1"/>
</dbReference>
<dbReference type="NCBIfam" id="TIGR02937">
    <property type="entry name" value="sigma70-ECF"/>
    <property type="match status" value="1"/>
</dbReference>
<reference evidence="8 9" key="1">
    <citation type="submission" date="2020-01" db="EMBL/GenBank/DDBJ databases">
        <title>Paenibacillus sp. nov., isolated from tomato rhizosphere.</title>
        <authorList>
            <person name="Weon H.-Y."/>
            <person name="Lee S.A."/>
        </authorList>
    </citation>
    <scope>NUCLEOTIDE SEQUENCE [LARGE SCALE GENOMIC DNA]</scope>
    <source>
        <strain evidence="8 9">12200R-189</strain>
    </source>
</reference>
<feature type="domain" description="RNA polymerase sigma-70 region 2" evidence="6">
    <location>
        <begin position="9"/>
        <end position="65"/>
    </location>
</feature>
<dbReference type="AlphaFoldDB" id="A0A6C0G7W6"/>
<comment type="similarity">
    <text evidence="1">Belongs to the sigma-70 factor family. ECF subfamily.</text>
</comment>
<evidence type="ECO:0000256" key="3">
    <source>
        <dbReference type="ARBA" id="ARBA00023082"/>
    </source>
</evidence>
<dbReference type="Gene3D" id="1.10.10.10">
    <property type="entry name" value="Winged helix-like DNA-binding domain superfamily/Winged helix DNA-binding domain"/>
    <property type="match status" value="1"/>
</dbReference>
<keyword evidence="4" id="KW-0238">DNA-binding</keyword>
<dbReference type="GO" id="GO:0006352">
    <property type="term" value="P:DNA-templated transcription initiation"/>
    <property type="evidence" value="ECO:0007669"/>
    <property type="project" value="InterPro"/>
</dbReference>
<dbReference type="GO" id="GO:0003677">
    <property type="term" value="F:DNA binding"/>
    <property type="evidence" value="ECO:0007669"/>
    <property type="project" value="UniProtKB-KW"/>
</dbReference>
<dbReference type="GO" id="GO:0016987">
    <property type="term" value="F:sigma factor activity"/>
    <property type="evidence" value="ECO:0007669"/>
    <property type="project" value="UniProtKB-KW"/>
</dbReference>
<dbReference type="Pfam" id="PF04542">
    <property type="entry name" value="Sigma70_r2"/>
    <property type="match status" value="1"/>
</dbReference>
<keyword evidence="2" id="KW-0805">Transcription regulation</keyword>
<dbReference type="PANTHER" id="PTHR43133">
    <property type="entry name" value="RNA POLYMERASE ECF-TYPE SIGMA FACTO"/>
    <property type="match status" value="1"/>
</dbReference>
<protein>
    <submittedName>
        <fullName evidence="8">RNA polymerase sigma factor</fullName>
    </submittedName>
</protein>
<evidence type="ECO:0000256" key="5">
    <source>
        <dbReference type="ARBA" id="ARBA00023163"/>
    </source>
</evidence>
<evidence type="ECO:0000313" key="8">
    <source>
        <dbReference type="EMBL" id="QHT63826.1"/>
    </source>
</evidence>
<organism evidence="8 9">
    <name type="scientific">Paenibacillus lycopersici</name>
    <dbReference type="NCBI Taxonomy" id="2704462"/>
    <lineage>
        <taxon>Bacteria</taxon>
        <taxon>Bacillati</taxon>
        <taxon>Bacillota</taxon>
        <taxon>Bacilli</taxon>
        <taxon>Bacillales</taxon>
        <taxon>Paenibacillaceae</taxon>
        <taxon>Paenibacillus</taxon>
    </lineage>
</organism>
<dbReference type="EMBL" id="CP048209">
    <property type="protein sequence ID" value="QHT63826.1"/>
    <property type="molecule type" value="Genomic_DNA"/>
</dbReference>
<evidence type="ECO:0000256" key="2">
    <source>
        <dbReference type="ARBA" id="ARBA00023015"/>
    </source>
</evidence>
<dbReference type="SUPFAM" id="SSF88946">
    <property type="entry name" value="Sigma2 domain of RNA polymerase sigma factors"/>
    <property type="match status" value="1"/>
</dbReference>
<dbReference type="InterPro" id="IPR013325">
    <property type="entry name" value="RNA_pol_sigma_r2"/>
</dbReference>
<evidence type="ECO:0000256" key="4">
    <source>
        <dbReference type="ARBA" id="ARBA00023125"/>
    </source>
</evidence>
<dbReference type="InterPro" id="IPR014284">
    <property type="entry name" value="RNA_pol_sigma-70_dom"/>
</dbReference>
<dbReference type="Pfam" id="PF08281">
    <property type="entry name" value="Sigma70_r4_2"/>
    <property type="match status" value="1"/>
</dbReference>
<dbReference type="PANTHER" id="PTHR43133:SF8">
    <property type="entry name" value="RNA POLYMERASE SIGMA FACTOR HI_1459-RELATED"/>
    <property type="match status" value="1"/>
</dbReference>
<accession>A0A6C0G7W6</accession>
<keyword evidence="5" id="KW-0804">Transcription</keyword>
<keyword evidence="9" id="KW-1185">Reference proteome</keyword>
<dbReference type="InterPro" id="IPR013249">
    <property type="entry name" value="RNA_pol_sigma70_r4_t2"/>
</dbReference>